<name>A0A2K0VWS1_GIBNY</name>
<evidence type="ECO:0000313" key="5">
    <source>
        <dbReference type="Proteomes" id="UP000236664"/>
    </source>
</evidence>
<dbReference type="STRING" id="42673.A0A2K0VWS1"/>
<evidence type="ECO:0000313" key="4">
    <source>
        <dbReference type="EMBL" id="PNP74452.1"/>
    </source>
</evidence>
<keyword evidence="5" id="KW-1185">Reference proteome</keyword>
<keyword evidence="1" id="KW-0175">Coiled coil</keyword>
<dbReference type="PROSITE" id="PS50888">
    <property type="entry name" value="BHLH"/>
    <property type="match status" value="1"/>
</dbReference>
<dbReference type="EMBL" id="MTQA01000208">
    <property type="protein sequence ID" value="PNP74452.1"/>
    <property type="molecule type" value="Genomic_DNA"/>
</dbReference>
<dbReference type="InterPro" id="IPR011598">
    <property type="entry name" value="bHLH_dom"/>
</dbReference>
<dbReference type="OrthoDB" id="3542681at2759"/>
<feature type="coiled-coil region" evidence="1">
    <location>
        <begin position="127"/>
        <end position="154"/>
    </location>
</feature>
<dbReference type="Proteomes" id="UP000236664">
    <property type="component" value="Unassembled WGS sequence"/>
</dbReference>
<feature type="region of interest" description="Disordered" evidence="2">
    <location>
        <begin position="23"/>
        <end position="77"/>
    </location>
</feature>
<gene>
    <name evidence="4" type="ORF">FNYG_12208</name>
</gene>
<proteinExistence type="predicted"/>
<feature type="compositionally biased region" description="Basic residues" evidence="2">
    <location>
        <begin position="52"/>
        <end position="62"/>
    </location>
</feature>
<sequence length="158" mass="18090">MERNSAGAASVIDEKTISARLSEENGIKDNCDDNYQNRGGAPADRREAKLRSASRKPKRFRVKPAVAPKAQQARECHNNVEKQYRARLKLRFEKLLTVLQASRREDERPREAKSLETNYCFSRGDILDAARQRISALEEENKRLSCKIQELSQAWMVG</sequence>
<evidence type="ECO:0000259" key="3">
    <source>
        <dbReference type="PROSITE" id="PS50888"/>
    </source>
</evidence>
<organism evidence="4 5">
    <name type="scientific">Gibberella nygamai</name>
    <name type="common">Bean root rot disease fungus</name>
    <name type="synonym">Fusarium nygamai</name>
    <dbReference type="NCBI Taxonomy" id="42673"/>
    <lineage>
        <taxon>Eukaryota</taxon>
        <taxon>Fungi</taxon>
        <taxon>Dikarya</taxon>
        <taxon>Ascomycota</taxon>
        <taxon>Pezizomycotina</taxon>
        <taxon>Sordariomycetes</taxon>
        <taxon>Hypocreomycetidae</taxon>
        <taxon>Hypocreales</taxon>
        <taxon>Nectriaceae</taxon>
        <taxon>Fusarium</taxon>
        <taxon>Fusarium fujikuroi species complex</taxon>
    </lineage>
</organism>
<evidence type="ECO:0000256" key="2">
    <source>
        <dbReference type="SAM" id="MobiDB-lite"/>
    </source>
</evidence>
<dbReference type="Pfam" id="PF00010">
    <property type="entry name" value="HLH"/>
    <property type="match status" value="1"/>
</dbReference>
<dbReference type="InterPro" id="IPR036638">
    <property type="entry name" value="HLH_DNA-bd_sf"/>
</dbReference>
<dbReference type="AlphaFoldDB" id="A0A2K0VWS1"/>
<evidence type="ECO:0000256" key="1">
    <source>
        <dbReference type="SAM" id="Coils"/>
    </source>
</evidence>
<accession>A0A2K0VWS1</accession>
<comment type="caution">
    <text evidence="4">The sequence shown here is derived from an EMBL/GenBank/DDBJ whole genome shotgun (WGS) entry which is preliminary data.</text>
</comment>
<protein>
    <recommendedName>
        <fullName evidence="3">BHLH domain-containing protein</fullName>
    </recommendedName>
</protein>
<feature type="domain" description="BHLH" evidence="3">
    <location>
        <begin position="72"/>
        <end position="137"/>
    </location>
</feature>
<dbReference type="Gene3D" id="4.10.280.10">
    <property type="entry name" value="Helix-loop-helix DNA-binding domain"/>
    <property type="match status" value="1"/>
</dbReference>
<reference evidence="4 5" key="1">
    <citation type="submission" date="2017-06" db="EMBL/GenBank/DDBJ databases">
        <title>Genome of Fusarium nygamai isolate CS10214.</title>
        <authorList>
            <person name="Gardiner D.M."/>
            <person name="Obanor F."/>
            <person name="Kazan K."/>
        </authorList>
    </citation>
    <scope>NUCLEOTIDE SEQUENCE [LARGE SCALE GENOMIC DNA]</scope>
    <source>
        <strain evidence="4 5">CS10214</strain>
    </source>
</reference>
<dbReference type="GO" id="GO:0046983">
    <property type="term" value="F:protein dimerization activity"/>
    <property type="evidence" value="ECO:0007669"/>
    <property type="project" value="InterPro"/>
</dbReference>
<dbReference type="SUPFAM" id="SSF47459">
    <property type="entry name" value="HLH, helix-loop-helix DNA-binding domain"/>
    <property type="match status" value="1"/>
</dbReference>